<feature type="transmembrane region" description="Helical" evidence="8">
    <location>
        <begin position="771"/>
        <end position="796"/>
    </location>
</feature>
<feature type="transmembrane region" description="Helical" evidence="8">
    <location>
        <begin position="954"/>
        <end position="976"/>
    </location>
</feature>
<feature type="domain" description="ABC transmembrane type-1" evidence="10">
    <location>
        <begin position="718"/>
        <end position="1011"/>
    </location>
</feature>
<dbReference type="InterPro" id="IPR027417">
    <property type="entry name" value="P-loop_NTPase"/>
</dbReference>
<feature type="transmembrane region" description="Helical" evidence="8">
    <location>
        <begin position="308"/>
        <end position="341"/>
    </location>
</feature>
<evidence type="ECO:0000256" key="3">
    <source>
        <dbReference type="ARBA" id="ARBA00022692"/>
    </source>
</evidence>
<dbReference type="GO" id="GO:0016020">
    <property type="term" value="C:membrane"/>
    <property type="evidence" value="ECO:0007669"/>
    <property type="project" value="UniProtKB-SubCell"/>
</dbReference>
<dbReference type="CDD" id="cd03244">
    <property type="entry name" value="ABCC_MRP_domain2"/>
    <property type="match status" value="1"/>
</dbReference>
<dbReference type="FunFam" id="1.20.1560.10:FF:000014">
    <property type="entry name" value="Multidrug resistance-associated protein member 4"/>
    <property type="match status" value="1"/>
</dbReference>
<feature type="domain" description="ABC transmembrane type-1" evidence="10">
    <location>
        <begin position="107"/>
        <end position="373"/>
    </location>
</feature>
<feature type="transmembrane region" description="Helical" evidence="8">
    <location>
        <begin position="347"/>
        <end position="373"/>
    </location>
</feature>
<evidence type="ECO:0000256" key="2">
    <source>
        <dbReference type="ARBA" id="ARBA00022448"/>
    </source>
</evidence>
<comment type="subcellular location">
    <subcellularLocation>
        <location evidence="1">Membrane</location>
        <topology evidence="1">Multi-pass membrane protein</topology>
    </subcellularLocation>
</comment>
<dbReference type="Pfam" id="PF00005">
    <property type="entry name" value="ABC_tran"/>
    <property type="match status" value="2"/>
</dbReference>
<evidence type="ECO:0000256" key="6">
    <source>
        <dbReference type="ARBA" id="ARBA00022989"/>
    </source>
</evidence>
<evidence type="ECO:0000256" key="1">
    <source>
        <dbReference type="ARBA" id="ARBA00004141"/>
    </source>
</evidence>
<dbReference type="InterPro" id="IPR003439">
    <property type="entry name" value="ABC_transporter-like_ATP-bd"/>
</dbReference>
<dbReference type="CDD" id="cd03250">
    <property type="entry name" value="ABCC_MRP_domain1"/>
    <property type="match status" value="1"/>
</dbReference>
<feature type="transmembrane region" description="Helical" evidence="8">
    <location>
        <begin position="131"/>
        <end position="153"/>
    </location>
</feature>
<dbReference type="GO" id="GO:0016887">
    <property type="term" value="F:ATP hydrolysis activity"/>
    <property type="evidence" value="ECO:0007669"/>
    <property type="project" value="InterPro"/>
</dbReference>
<sequence>MNTIVSEKRKPNPVKNANPFSQLCFLYMFPIFKRTYQKEMTEDDVFEPLPEHMSSILGDQLEVIWKEEYVNPKHRKKALHRALLRLFGFRFILYGIIKGIEECFMVILLPISIQKVVAFFQDKTVSKDEVLMYSGFISFTFLLDTLTTHPTFMGLSHLCMKMRVACSTLIYRKSLRLNRTSLSKTTVGQIINLLSNDVSRFDEGFVLFHFIWIAPIQTCFGVYLIYREIQVAAFFGIAFLLAFIPLQIWVGNRTSTLRLQTAIRTDERVRLMNEILTGIQVIKMYCWEKPFAKLIQHARKREMKTIRLHAYLVGLIYALEMFITRTSIFISILSFVLFGNFISADKVFAITGIYNVIRPLITTLFSISISSIAEVDVSVSRINTFLCHEEFIKDEPVEDVKSPKSNTANGKNAYIDLHDLSTNDMGDIKFHEKSRIHLDNVDAIWIKDSEDKDLSNLNLDISGNQLVAVIGPVGSGKSSLINLILKEMTIVAGNMEIKGKISYASQEPWLFAGSVRQNILFGEEYDKDRYESIIKVCALEHDLELFPYGDKTLVGERGKILSGGQKARINLARCVYKKADIYLLDDPLSAVDVNVGKHLYFQCVDKYLSDKICILVTHQLQYIYTADRILIMEDGTIQQSGTYDELQTSGLDFAKLLEKSNAEEADKDVKRIRSRQQSVNSNVEEVDNVDQFEDEEKMGHGKIKLRTYYEYVRSGGNLLQILFLISTFLIGHLIMFGGDYYVTYWVNIEQDFASSNSSNSTELPFSRTNIIYIYSAITLGTIVFALAQTTFFMGFLTKASTNLHNTTFNRLIKATMQFFNLNPSGRILNRFSEDIGIVDEYISHILYDVITIALLFVSVVILASMVEVLLLPASIILGMLFITFRSIYLRTSRNVKRIVAITRSPMYSHITATLHGLTTIRAFNADKILINEFDYFQDRNSSANFLFLASSQCFGFWINFFCVCFISVATFALVIFNEGLHGGDIGLIITEYIGLLTSLDWGMRQWSELENQMTSTERVIEYKTIANEPERPHVVNIPQNWPTEGKLQFKNICFKYNDGDPYVLKNITFTVEPRQKIGIVGRTGAGKSSIITSLFQLYPIEGSIIIDGIDTTKIPLNEVRNKISIIPQEPVLFSGSMRKNLDPFEEYDDELLWNALEQVELKETVEEMTHGLNAIVSESGSNFSVGERQLVCLARALIRHNKILVLDEATANVDPYTDSLIQRTIRTKFSDCTVLTVAHRLNTVMDSDKILAMRNGVVEEFEHPHVLLQKESGLLYSLVQATGEATSKQLEQIARENYEKQNRVTSEL</sequence>
<dbReference type="PROSITE" id="PS50893">
    <property type="entry name" value="ABC_TRANSPORTER_2"/>
    <property type="match status" value="2"/>
</dbReference>
<dbReference type="PANTHER" id="PTHR24223">
    <property type="entry name" value="ATP-BINDING CASSETTE SUB-FAMILY C"/>
    <property type="match status" value="1"/>
</dbReference>
<dbReference type="Pfam" id="PF00664">
    <property type="entry name" value="ABC_membrane"/>
    <property type="match status" value="2"/>
</dbReference>
<feature type="domain" description="ABC transporter" evidence="9">
    <location>
        <begin position="436"/>
        <end position="659"/>
    </location>
</feature>
<feature type="transmembrane region" description="Helical" evidence="8">
    <location>
        <begin position="232"/>
        <end position="250"/>
    </location>
</feature>
<evidence type="ECO:0000256" key="8">
    <source>
        <dbReference type="SAM" id="Phobius"/>
    </source>
</evidence>
<dbReference type="InterPro" id="IPR003593">
    <property type="entry name" value="AAA+_ATPase"/>
</dbReference>
<dbReference type="Gene3D" id="3.40.50.300">
    <property type="entry name" value="P-loop containing nucleotide triphosphate hydrolases"/>
    <property type="match status" value="2"/>
</dbReference>
<dbReference type="InterPro" id="IPR017871">
    <property type="entry name" value="ABC_transporter-like_CS"/>
</dbReference>
<evidence type="ECO:0008006" key="13">
    <source>
        <dbReference type="Google" id="ProtNLM"/>
    </source>
</evidence>
<dbReference type="FunFam" id="3.40.50.300:FF:000482">
    <property type="entry name" value="Multidrug resistance-associated protein member 4"/>
    <property type="match status" value="1"/>
</dbReference>
<keyword evidence="5" id="KW-0067">ATP-binding</keyword>
<feature type="transmembrane region" description="Helical" evidence="8">
    <location>
        <begin position="845"/>
        <end position="863"/>
    </location>
</feature>
<feature type="transmembrane region" description="Helical" evidence="8">
    <location>
        <begin position="83"/>
        <end position="111"/>
    </location>
</feature>
<reference evidence="11 12" key="1">
    <citation type="submission" date="2023-03" db="EMBL/GenBank/DDBJ databases">
        <title>Genome insight into feeding habits of ladybird beetles.</title>
        <authorList>
            <person name="Li H.-S."/>
            <person name="Huang Y.-H."/>
            <person name="Pang H."/>
        </authorList>
    </citation>
    <scope>NUCLEOTIDE SEQUENCE [LARGE SCALE GENOMIC DNA]</scope>
    <source>
        <strain evidence="11">SYSU_2023b</strain>
        <tissue evidence="11">Whole body</tissue>
    </source>
</reference>
<evidence type="ECO:0000256" key="5">
    <source>
        <dbReference type="ARBA" id="ARBA00022840"/>
    </source>
</evidence>
<evidence type="ECO:0000256" key="4">
    <source>
        <dbReference type="ARBA" id="ARBA00022741"/>
    </source>
</evidence>
<feature type="transmembrane region" description="Helical" evidence="8">
    <location>
        <begin position="205"/>
        <end position="226"/>
    </location>
</feature>
<dbReference type="SUPFAM" id="SSF90123">
    <property type="entry name" value="ABC transporter transmembrane region"/>
    <property type="match status" value="2"/>
</dbReference>
<dbReference type="SMART" id="SM00382">
    <property type="entry name" value="AAA"/>
    <property type="match status" value="2"/>
</dbReference>
<keyword evidence="7 8" id="KW-0472">Membrane</keyword>
<evidence type="ECO:0000256" key="7">
    <source>
        <dbReference type="ARBA" id="ARBA00023136"/>
    </source>
</evidence>
<keyword evidence="2" id="KW-0813">Transport</keyword>
<gene>
    <name evidence="11" type="ORF">WA026_004359</name>
</gene>
<name>A0AAW1V8N1_9CUCU</name>
<keyword evidence="6 8" id="KW-1133">Transmembrane helix</keyword>
<accession>A0AAW1V8N1</accession>
<feature type="transmembrane region" description="Helical" evidence="8">
    <location>
        <begin position="718"/>
        <end position="737"/>
    </location>
</feature>
<proteinExistence type="predicted"/>
<evidence type="ECO:0000259" key="9">
    <source>
        <dbReference type="PROSITE" id="PS50893"/>
    </source>
</evidence>
<dbReference type="InterPro" id="IPR050173">
    <property type="entry name" value="ABC_transporter_C-like"/>
</dbReference>
<protein>
    <recommendedName>
        <fullName evidence="13">Multidrug resistance-associated protein lethal(2)03659</fullName>
    </recommendedName>
</protein>
<dbReference type="SUPFAM" id="SSF52540">
    <property type="entry name" value="P-loop containing nucleoside triphosphate hydrolases"/>
    <property type="match status" value="2"/>
</dbReference>
<dbReference type="EMBL" id="JARQZJ010000122">
    <property type="protein sequence ID" value="KAK9889087.1"/>
    <property type="molecule type" value="Genomic_DNA"/>
</dbReference>
<dbReference type="PANTHER" id="PTHR24223:SF448">
    <property type="entry name" value="FI20146P1-RELATED"/>
    <property type="match status" value="1"/>
</dbReference>
<dbReference type="InterPro" id="IPR011527">
    <property type="entry name" value="ABC1_TM_dom"/>
</dbReference>
<keyword evidence="12" id="KW-1185">Reference proteome</keyword>
<dbReference type="FunFam" id="1.20.1560.10:FF:000026">
    <property type="entry name" value="Multidrug resistance-associated protein lethal(2)03659"/>
    <property type="match status" value="1"/>
</dbReference>
<keyword evidence="4" id="KW-0547">Nucleotide-binding</keyword>
<dbReference type="FunFam" id="3.40.50.300:FF:000163">
    <property type="entry name" value="Multidrug resistance-associated protein member 4"/>
    <property type="match status" value="1"/>
</dbReference>
<evidence type="ECO:0000259" key="10">
    <source>
        <dbReference type="PROSITE" id="PS50929"/>
    </source>
</evidence>
<dbReference type="Proteomes" id="UP001431783">
    <property type="component" value="Unassembled WGS sequence"/>
</dbReference>
<evidence type="ECO:0000313" key="12">
    <source>
        <dbReference type="Proteomes" id="UP001431783"/>
    </source>
</evidence>
<dbReference type="GO" id="GO:0140359">
    <property type="term" value="F:ABC-type transporter activity"/>
    <property type="evidence" value="ECO:0007669"/>
    <property type="project" value="InterPro"/>
</dbReference>
<evidence type="ECO:0000313" key="11">
    <source>
        <dbReference type="EMBL" id="KAK9889087.1"/>
    </source>
</evidence>
<feature type="transmembrane region" description="Helical" evidence="8">
    <location>
        <begin position="869"/>
        <end position="888"/>
    </location>
</feature>
<dbReference type="InterPro" id="IPR036640">
    <property type="entry name" value="ABC1_TM_sf"/>
</dbReference>
<dbReference type="Gene3D" id="1.20.1560.10">
    <property type="entry name" value="ABC transporter type 1, transmembrane domain"/>
    <property type="match status" value="2"/>
</dbReference>
<keyword evidence="3 8" id="KW-0812">Transmembrane</keyword>
<dbReference type="PROSITE" id="PS50929">
    <property type="entry name" value="ABC_TM1F"/>
    <property type="match status" value="2"/>
</dbReference>
<feature type="domain" description="ABC transporter" evidence="9">
    <location>
        <begin position="1047"/>
        <end position="1280"/>
    </location>
</feature>
<organism evidence="11 12">
    <name type="scientific">Henosepilachna vigintioctopunctata</name>
    <dbReference type="NCBI Taxonomy" id="420089"/>
    <lineage>
        <taxon>Eukaryota</taxon>
        <taxon>Metazoa</taxon>
        <taxon>Ecdysozoa</taxon>
        <taxon>Arthropoda</taxon>
        <taxon>Hexapoda</taxon>
        <taxon>Insecta</taxon>
        <taxon>Pterygota</taxon>
        <taxon>Neoptera</taxon>
        <taxon>Endopterygota</taxon>
        <taxon>Coleoptera</taxon>
        <taxon>Polyphaga</taxon>
        <taxon>Cucujiformia</taxon>
        <taxon>Coccinelloidea</taxon>
        <taxon>Coccinellidae</taxon>
        <taxon>Epilachninae</taxon>
        <taxon>Epilachnini</taxon>
        <taxon>Henosepilachna</taxon>
    </lineage>
</organism>
<dbReference type="PROSITE" id="PS00211">
    <property type="entry name" value="ABC_TRANSPORTER_1"/>
    <property type="match status" value="2"/>
</dbReference>
<comment type="caution">
    <text evidence="11">The sequence shown here is derived from an EMBL/GenBank/DDBJ whole genome shotgun (WGS) entry which is preliminary data.</text>
</comment>
<dbReference type="GO" id="GO:0005524">
    <property type="term" value="F:ATP binding"/>
    <property type="evidence" value="ECO:0007669"/>
    <property type="project" value="UniProtKB-KW"/>
</dbReference>